<comment type="caution">
    <text evidence="1">The sequence shown here is derived from an EMBL/GenBank/DDBJ whole genome shotgun (WGS) entry which is preliminary data.</text>
</comment>
<protein>
    <submittedName>
        <fullName evidence="1">Uncharacterized protein</fullName>
    </submittedName>
</protein>
<organism evidence="1 2">
    <name type="scientific">Clitoria ternatea</name>
    <name type="common">Butterfly pea</name>
    <dbReference type="NCBI Taxonomy" id="43366"/>
    <lineage>
        <taxon>Eukaryota</taxon>
        <taxon>Viridiplantae</taxon>
        <taxon>Streptophyta</taxon>
        <taxon>Embryophyta</taxon>
        <taxon>Tracheophyta</taxon>
        <taxon>Spermatophyta</taxon>
        <taxon>Magnoliopsida</taxon>
        <taxon>eudicotyledons</taxon>
        <taxon>Gunneridae</taxon>
        <taxon>Pentapetalae</taxon>
        <taxon>rosids</taxon>
        <taxon>fabids</taxon>
        <taxon>Fabales</taxon>
        <taxon>Fabaceae</taxon>
        <taxon>Papilionoideae</taxon>
        <taxon>50 kb inversion clade</taxon>
        <taxon>NPAAA clade</taxon>
        <taxon>indigoferoid/millettioid clade</taxon>
        <taxon>Phaseoleae</taxon>
        <taxon>Clitoria</taxon>
    </lineage>
</organism>
<dbReference type="Proteomes" id="UP001359559">
    <property type="component" value="Unassembled WGS sequence"/>
</dbReference>
<keyword evidence="2" id="KW-1185">Reference proteome</keyword>
<name>A0AAN9FNV1_CLITE</name>
<gene>
    <name evidence="1" type="ORF">RJT34_23337</name>
</gene>
<evidence type="ECO:0000313" key="2">
    <source>
        <dbReference type="Proteomes" id="UP001359559"/>
    </source>
</evidence>
<proteinExistence type="predicted"/>
<evidence type="ECO:0000313" key="1">
    <source>
        <dbReference type="EMBL" id="KAK7278311.1"/>
    </source>
</evidence>
<dbReference type="AlphaFoldDB" id="A0AAN9FNV1"/>
<reference evidence="1 2" key="1">
    <citation type="submission" date="2024-01" db="EMBL/GenBank/DDBJ databases">
        <title>The genomes of 5 underutilized Papilionoideae crops provide insights into root nodulation and disease resistance.</title>
        <authorList>
            <person name="Yuan L."/>
        </authorList>
    </citation>
    <scope>NUCLEOTIDE SEQUENCE [LARGE SCALE GENOMIC DNA]</scope>
    <source>
        <strain evidence="1">LY-2023</strain>
        <tissue evidence="1">Leaf</tissue>
    </source>
</reference>
<dbReference type="EMBL" id="JAYKXN010000006">
    <property type="protein sequence ID" value="KAK7278311.1"/>
    <property type="molecule type" value="Genomic_DNA"/>
</dbReference>
<accession>A0AAN9FNV1</accession>
<sequence length="79" mass="8697">MSFIAFYVLDLVDFLLCFVFKVVDLLIEAKIRLCYSQQNFNDDGGCGGGVEQLTWERGGGAVVAVRNASPEPMSQVNSF</sequence>